<evidence type="ECO:0000313" key="1">
    <source>
        <dbReference type="EMBL" id="MDN5211605.1"/>
    </source>
</evidence>
<name>A0ABT8L1N9_9BACT</name>
<comment type="caution">
    <text evidence="1">The sequence shown here is derived from an EMBL/GenBank/DDBJ whole genome shotgun (WGS) entry which is preliminary data.</text>
</comment>
<sequence length="123" mass="13706">MKSQMTKDEAKKLGDELSNRLSKKLGGSWRTLIFGKQPYNYCSILEEGSISVVPSQSQSTGEIHYDALVSPTISAYGALSAWDSQKDKHELPEEAVRNALSRANNYVNGLLETLNKNSEHFKE</sequence>
<dbReference type="Proteomes" id="UP001172083">
    <property type="component" value="Unassembled WGS sequence"/>
</dbReference>
<organism evidence="1 2">
    <name type="scientific">Agaribacillus aureus</name>
    <dbReference type="NCBI Taxonomy" id="3051825"/>
    <lineage>
        <taxon>Bacteria</taxon>
        <taxon>Pseudomonadati</taxon>
        <taxon>Bacteroidota</taxon>
        <taxon>Cytophagia</taxon>
        <taxon>Cytophagales</taxon>
        <taxon>Splendidivirgaceae</taxon>
        <taxon>Agaribacillus</taxon>
    </lineage>
</organism>
<evidence type="ECO:0000313" key="2">
    <source>
        <dbReference type="Proteomes" id="UP001172083"/>
    </source>
</evidence>
<reference evidence="1" key="1">
    <citation type="submission" date="2023-06" db="EMBL/GenBank/DDBJ databases">
        <title>Genomic of Agaribacillus aureum.</title>
        <authorList>
            <person name="Wang G."/>
        </authorList>
    </citation>
    <scope>NUCLEOTIDE SEQUENCE</scope>
    <source>
        <strain evidence="1">BMA12</strain>
    </source>
</reference>
<dbReference type="RefSeq" id="WP_346756935.1">
    <property type="nucleotide sequence ID" value="NZ_JAUJEB010000001.1"/>
</dbReference>
<proteinExistence type="predicted"/>
<dbReference type="EMBL" id="JAUJEB010000001">
    <property type="protein sequence ID" value="MDN5211605.1"/>
    <property type="molecule type" value="Genomic_DNA"/>
</dbReference>
<protein>
    <submittedName>
        <fullName evidence="1">Uncharacterized protein</fullName>
    </submittedName>
</protein>
<keyword evidence="2" id="KW-1185">Reference proteome</keyword>
<gene>
    <name evidence="1" type="ORF">QQ020_06070</name>
</gene>
<accession>A0ABT8L1N9</accession>